<dbReference type="OrthoDB" id="288056at2"/>
<evidence type="ECO:0000313" key="2">
    <source>
        <dbReference type="Proteomes" id="UP000186309"/>
    </source>
</evidence>
<dbReference type="EMBL" id="CP019082">
    <property type="protein sequence ID" value="APW62692.1"/>
    <property type="molecule type" value="Genomic_DNA"/>
</dbReference>
<name>A0A1U7CUT8_9BACT</name>
<keyword evidence="2" id="KW-1185">Reference proteome</keyword>
<gene>
    <name evidence="1" type="ORF">BSF38_04243</name>
</gene>
<dbReference type="KEGG" id="pbor:BSF38_04243"/>
<accession>A0A1U7CUT8</accession>
<dbReference type="RefSeq" id="WP_076348970.1">
    <property type="nucleotide sequence ID" value="NZ_CP019082.1"/>
</dbReference>
<reference evidence="2" key="1">
    <citation type="submission" date="2016-12" db="EMBL/GenBank/DDBJ databases">
        <title>Comparative genomics of four Isosphaeraceae planctomycetes: a common pool of plasmids and glycoside hydrolase genes.</title>
        <authorList>
            <person name="Ivanova A."/>
        </authorList>
    </citation>
    <scope>NUCLEOTIDE SEQUENCE [LARGE SCALE GENOMIC DNA]</scope>
    <source>
        <strain evidence="2">PX4</strain>
    </source>
</reference>
<dbReference type="AlphaFoldDB" id="A0A1U7CUT8"/>
<dbReference type="STRING" id="1387353.BSF38_04243"/>
<dbReference type="Proteomes" id="UP000186309">
    <property type="component" value="Chromosome"/>
</dbReference>
<sequence>MFHRPKTVAWQVVGIVMLIPGLLRVPLPQADFHIIRHHHGFGEVCPQHDHLLRWHPQAGETEDVAVLHWHWLLPQALDITPGGSTPALHAHVVDSLQPEWNSDQVVLSEERARVSVPSDLASWLDLALIGAEGIDSPRLEPPNAWAGARGADDDTSGETARSRLVRWNC</sequence>
<evidence type="ECO:0000313" key="1">
    <source>
        <dbReference type="EMBL" id="APW62692.1"/>
    </source>
</evidence>
<protein>
    <submittedName>
        <fullName evidence="1">Uncharacterized protein</fullName>
    </submittedName>
</protein>
<organism evidence="1 2">
    <name type="scientific">Paludisphaera borealis</name>
    <dbReference type="NCBI Taxonomy" id="1387353"/>
    <lineage>
        <taxon>Bacteria</taxon>
        <taxon>Pseudomonadati</taxon>
        <taxon>Planctomycetota</taxon>
        <taxon>Planctomycetia</taxon>
        <taxon>Isosphaerales</taxon>
        <taxon>Isosphaeraceae</taxon>
        <taxon>Paludisphaera</taxon>
    </lineage>
</organism>
<proteinExistence type="predicted"/>